<reference evidence="10 11" key="2">
    <citation type="journal article" date="2016" name="Virology">
        <title>The genomic content and context of auxiliary metabolic genes in marine cyanomyoviruses.</title>
        <authorList>
            <person name="Crummett L.T."/>
            <person name="Puxty R.J."/>
            <person name="Weihe C."/>
            <person name="Marston M.F."/>
            <person name="Martiny J.B."/>
        </authorList>
    </citation>
    <scope>NUCLEOTIDE SEQUENCE [LARGE SCALE GENOMIC DNA]</scope>
    <source>
        <strain evidence="4">0309SB33</strain>
        <strain evidence="5">0310NB17</strain>
        <strain evidence="6">0809CC03</strain>
        <strain evidence="7">0810SB17</strain>
        <strain evidence="8">0910CC29</strain>
    </source>
</reference>
<organism evidence="3 9">
    <name type="scientific">Synechococcus phage S-CAM1</name>
    <dbReference type="NCBI Taxonomy" id="754037"/>
    <lineage>
        <taxon>Viruses</taxon>
        <taxon>Duplodnaviria</taxon>
        <taxon>Heunggongvirae</taxon>
        <taxon>Uroviricota</taxon>
        <taxon>Caudoviricetes</taxon>
        <taxon>Pantevenvirales</taxon>
        <taxon>Kyanoviridae</taxon>
        <taxon>Anaposvirus</taxon>
        <taxon>Anaposvirus socalone</taxon>
    </lineage>
</organism>
<keyword evidence="9" id="KW-1185">Reference proteome</keyword>
<dbReference type="EMBL" id="HQ634177">
    <property type="protein sequence ID" value="AGH26812.1"/>
    <property type="molecule type" value="Genomic_DNA"/>
</dbReference>
<dbReference type="Pfam" id="PF06206">
    <property type="entry name" value="CpeT"/>
    <property type="match status" value="1"/>
</dbReference>
<dbReference type="KEGG" id="vg:15009492"/>
<dbReference type="PANTHER" id="PTHR35137">
    <property type="entry name" value="CHROMOPHORE LYASE CRL, CHLOROPLASTIC"/>
    <property type="match status" value="1"/>
</dbReference>
<dbReference type="InterPro" id="IPR038672">
    <property type="entry name" value="CpcT/CpeT_sf"/>
</dbReference>
<evidence type="ECO:0000313" key="3">
    <source>
        <dbReference type="EMBL" id="AGH26812.1"/>
    </source>
</evidence>
<dbReference type="EMBL" id="KU686193">
    <property type="protein sequence ID" value="AOV57523.1"/>
    <property type="molecule type" value="Genomic_DNA"/>
</dbReference>
<dbReference type="Proteomes" id="UP000241265">
    <property type="component" value="Genome"/>
</dbReference>
<dbReference type="Gene3D" id="2.40.128.590">
    <property type="entry name" value="CpcT/CpeT domain"/>
    <property type="match status" value="1"/>
</dbReference>
<dbReference type="EMBL" id="KU686192">
    <property type="protein sequence ID" value="AOV57273.1"/>
    <property type="molecule type" value="Genomic_DNA"/>
</dbReference>
<evidence type="ECO:0000256" key="1">
    <source>
        <dbReference type="ARBA" id="ARBA00008206"/>
    </source>
</evidence>
<name>M4QIP2_9CAUD</name>
<dbReference type="CDD" id="cd16338">
    <property type="entry name" value="CpcT"/>
    <property type="match status" value="1"/>
</dbReference>
<accession>M4QIP2</accession>
<dbReference type="InterPro" id="IPR010404">
    <property type="entry name" value="CpcT/CpeT"/>
</dbReference>
<evidence type="ECO:0000256" key="2">
    <source>
        <dbReference type="ARBA" id="ARBA00023239"/>
    </source>
</evidence>
<evidence type="ECO:0000313" key="5">
    <source>
        <dbReference type="EMBL" id="AOV57523.1"/>
    </source>
</evidence>
<dbReference type="GO" id="GO:0016829">
    <property type="term" value="F:lyase activity"/>
    <property type="evidence" value="ECO:0007669"/>
    <property type="project" value="UniProtKB-KW"/>
</dbReference>
<dbReference type="PANTHER" id="PTHR35137:SF1">
    <property type="entry name" value="CHROMOPHORE LYASE CRL, CHLOROPLASTIC"/>
    <property type="match status" value="1"/>
</dbReference>
<evidence type="ECO:0000313" key="6">
    <source>
        <dbReference type="EMBL" id="AOV57773.1"/>
    </source>
</evidence>
<keyword evidence="2 4" id="KW-0456">Lyase</keyword>
<dbReference type="Proteomes" id="UP000241494">
    <property type="component" value="Segment"/>
</dbReference>
<reference evidence="3 9" key="1">
    <citation type="submission" date="2010-11" db="EMBL/GenBank/DDBJ databases">
        <title>The Genome Sequence of Synechococcus phage S-CAM1 0208SB26.</title>
        <authorList>
            <consortium name="The Broad Institute Genome Sequencing Platform"/>
            <person name="Henn M.R."/>
            <person name="Martiny J."/>
            <person name="Weihe C."/>
            <person name="Levin J."/>
            <person name="Malboeuf C."/>
            <person name="Casali M."/>
            <person name="Russ C."/>
            <person name="Lennon N."/>
            <person name="Chapman S.B."/>
            <person name="Erlich R."/>
            <person name="Young S.K."/>
            <person name="Yandava C."/>
            <person name="Zeng Q."/>
            <person name="Alvarado L."/>
            <person name="Anderson S."/>
            <person name="Berlin A."/>
            <person name="Chen Z."/>
            <person name="Freedman E."/>
            <person name="Gellesch M."/>
            <person name="Goldberg J."/>
            <person name="Green L."/>
            <person name="Griggs A."/>
            <person name="Gujja S."/>
            <person name="Heilman E.R."/>
            <person name="Heiman D."/>
            <person name="Hollinger A."/>
            <person name="Howarth C."/>
            <person name="Larson L."/>
            <person name="Mehta T."/>
            <person name="Pearson M."/>
            <person name="Roberts A."/>
            <person name="Ryan E."/>
            <person name="Saif S."/>
            <person name="Shea T."/>
            <person name="Shenoy N."/>
            <person name="Sisk P."/>
            <person name="Stolte C."/>
            <person name="Sykes S."/>
            <person name="White J."/>
            <person name="Haas B."/>
            <person name="Nusbaum C."/>
            <person name="Birren B."/>
        </authorList>
    </citation>
    <scope>NUCLEOTIDE SEQUENCE [LARGE SCALE GENOMIC DNA]</scope>
    <source>
        <strain evidence="3 9">S-CAM1</strain>
    </source>
</reference>
<comment type="similarity">
    <text evidence="1">Belongs to the CpcT/CpeT biliprotein lyase family.</text>
</comment>
<dbReference type="EMBL" id="KU686195">
    <property type="protein sequence ID" value="AOV58023.1"/>
    <property type="molecule type" value="Genomic_DNA"/>
</dbReference>
<evidence type="ECO:0000313" key="10">
    <source>
        <dbReference type="Proteomes" id="UP000240287"/>
    </source>
</evidence>
<evidence type="ECO:0000313" key="7">
    <source>
        <dbReference type="EMBL" id="AOV58023.1"/>
    </source>
</evidence>
<dbReference type="EMBL" id="KU686196">
    <property type="protein sequence ID" value="AOV58273.1"/>
    <property type="molecule type" value="Genomic_DNA"/>
</dbReference>
<evidence type="ECO:0000313" key="8">
    <source>
        <dbReference type="EMBL" id="AOV58273.1"/>
    </source>
</evidence>
<dbReference type="RefSeq" id="YP_007672990.1">
    <property type="nucleotide sequence ID" value="NC_020837.1"/>
</dbReference>
<protein>
    <submittedName>
        <fullName evidence="4">Chromophore lyase</fullName>
    </submittedName>
</protein>
<proteinExistence type="inferred from homology"/>
<dbReference type="Proteomes" id="UP000241591">
    <property type="component" value="Segment"/>
</dbReference>
<dbReference type="GeneID" id="15009492"/>
<gene>
    <name evidence="6" type="ORF">C030809_018</name>
    <name evidence="8" type="ORF">C290910_018</name>
    <name evidence="5" type="ORF">N170310_018</name>
    <name evidence="4" type="ORF">N330309_018</name>
    <name evidence="7" type="ORF">S170810_018</name>
    <name evidence="3" type="ORF">SXBG_00075</name>
</gene>
<evidence type="ECO:0000313" key="9">
    <source>
        <dbReference type="Proteomes" id="UP000203521"/>
    </source>
</evidence>
<dbReference type="Proteomes" id="UP000240287">
    <property type="component" value="Genome"/>
</dbReference>
<dbReference type="Proteomes" id="UP000241610">
    <property type="component" value="Segment"/>
</dbReference>
<evidence type="ECO:0000313" key="4">
    <source>
        <dbReference type="EMBL" id="AOV57273.1"/>
    </source>
</evidence>
<dbReference type="EMBL" id="KU686194">
    <property type="protein sequence ID" value="AOV57773.1"/>
    <property type="molecule type" value="Genomic_DNA"/>
</dbReference>
<sequence>MIEQFIEWFEGTWENKVQAFSYPSRFAMVRLHHKKVPGTDNMFYGEQAYNYQLHAPYRQFIVEACLENGKIRMKNYDFDKNRYRGCVNLDQIKYDEGLTHKGTCDTILSYNPNKSEYIGSVEGCDCIVPHRDGETYVKNEAILGEDYYHVIDRGYLVGTKKQIWGSRYGFFEFARMPV</sequence>
<dbReference type="OrthoDB" id="14354at10239"/>
<evidence type="ECO:0000313" key="11">
    <source>
        <dbReference type="Proteomes" id="UP000241265"/>
    </source>
</evidence>
<dbReference type="Proteomes" id="UP000203521">
    <property type="component" value="Segment"/>
</dbReference>